<feature type="region of interest" description="Disordered" evidence="1">
    <location>
        <begin position="669"/>
        <end position="700"/>
    </location>
</feature>
<evidence type="ECO:0000313" key="2">
    <source>
        <dbReference type="Ensembl" id="ENSLLEP00000036348.1"/>
    </source>
</evidence>
<dbReference type="GO" id="GO:0097546">
    <property type="term" value="C:ciliary base"/>
    <property type="evidence" value="ECO:0007669"/>
    <property type="project" value="InterPro"/>
</dbReference>
<sequence>MQNRHTKSYSNLQTQLEIDWEEERRALLEDQKKYRMRAQKLSIETNRRRKALEDRRKEEEEKEQKFREQVLQQRKLKLQEATEKFQRGHLPPSQRTRRTAYVVSRKPAPKLDDALDQIQGSFAPSYYYLPNNRNHHTIREAPSSVFTAGNGTWHKPQQPDSKLGYERIIQEQKNNFQFDSNRLYFQHKLEEAQRLLEEQHLSNLQNFQQEVEQLAHSESLDSLDSLEEELEEPEQTNILEDFTCENRHRTFSENTPYSVKNPARGTDSTCQHASEHGGFLNDKNILFDQTPTANHLHSRNQMVLHDHSTRHDATHSAGRGHNENIQVSSTQIQENSQRGNFEQKLGHSDLVNAERRTSSHFMAAPAKAWATPDPTLRNAGQGSIVQKNKEAIQHPVVSTKPTMAQDLVTPVCHPLTEWECSAGGCHNGVSTGSKNNLNLAMSTENLNGTNSAYMNSTNNERIKCTDGTNQGGLVHEQAPLSSSNRARDFGETHNQSSSSSSSATPTPTEQEPGYALYSRKARNNVSVMDGNLSLKGILKKGSKYEYARTVSFKMLHIGDSDGTTSIRDSVELTKEKDGNKRIKGKKLRWLDEIDRITIEKDVKRASKPVHNAETRTSADILSSTRNLGVSQSNINTFTERTDPPSGSHTSVFSTGYHFTKQAWVNTKGVETNTSEHSTRTLPRAKTKVARRPKSARTQYTVPHRHKRGTIIRPQSATEASKIFRSQGKVMVPHPPARPGSDNPTGQNTTDAKAQYVSNETYPFNGSSNNVATSVHISAKDTGPTQGAAQSPGNMVTVQHYKAPEAIAKAALALNNDRPLTLKESVSGPSKRYPVYGENGLRLDHTPTDEEIALLWQGVRSALTYKNTDFRPGDLSSTLHPARPNLAHVLIDGGTLLSNWKSFSRLNGVYSPSNNGYITLARRKHIADSSENKRRALLEQRKGRAGSAALRNPHPQNQHNVKANPFPSSYEPVQTYSTPLYNEVSESMTQFMVAENLVDTSATEGEILAAMQATQANRQTLGNQKSHGPGPSALSLEEQRLLQSLDRLNHRLQNVQDVIGKTPTAATGFALKPALNIQPFSSQPSESAAPPNRFRSLSADPRSRLQRRY</sequence>
<gene>
    <name evidence="2" type="primary">CEP126</name>
</gene>
<dbReference type="GeneTree" id="ENSGT00390000013786"/>
<feature type="compositionally biased region" description="Basic and acidic residues" evidence="1">
    <location>
        <begin position="51"/>
        <end position="67"/>
    </location>
</feature>
<reference evidence="2" key="2">
    <citation type="submission" date="2025-09" db="UniProtKB">
        <authorList>
            <consortium name="Ensembl"/>
        </authorList>
    </citation>
    <scope>IDENTIFICATION</scope>
</reference>
<accession>A0A8C5WGF1</accession>
<dbReference type="Pfam" id="PF15352">
    <property type="entry name" value="K1377"/>
    <property type="match status" value="3"/>
</dbReference>
<dbReference type="GO" id="GO:0005813">
    <property type="term" value="C:centrosome"/>
    <property type="evidence" value="ECO:0007669"/>
    <property type="project" value="InterPro"/>
</dbReference>
<feature type="region of interest" description="Disordered" evidence="1">
    <location>
        <begin position="1079"/>
        <end position="1108"/>
    </location>
</feature>
<feature type="region of interest" description="Disordered" evidence="1">
    <location>
        <begin position="942"/>
        <end position="969"/>
    </location>
</feature>
<evidence type="ECO:0000256" key="1">
    <source>
        <dbReference type="SAM" id="MobiDB-lite"/>
    </source>
</evidence>
<feature type="region of interest" description="Disordered" evidence="1">
    <location>
        <begin position="729"/>
        <end position="748"/>
    </location>
</feature>
<dbReference type="GO" id="GO:0031122">
    <property type="term" value="P:cytoplasmic microtubule organization"/>
    <property type="evidence" value="ECO:0007669"/>
    <property type="project" value="InterPro"/>
</dbReference>
<dbReference type="GO" id="GO:0030496">
    <property type="term" value="C:midbody"/>
    <property type="evidence" value="ECO:0007669"/>
    <property type="project" value="TreeGrafter"/>
</dbReference>
<dbReference type="GO" id="GO:1905515">
    <property type="term" value="P:non-motile cilium assembly"/>
    <property type="evidence" value="ECO:0007669"/>
    <property type="project" value="InterPro"/>
</dbReference>
<dbReference type="Proteomes" id="UP000694569">
    <property type="component" value="Unplaced"/>
</dbReference>
<feature type="region of interest" description="Disordered" evidence="1">
    <location>
        <begin position="480"/>
        <end position="512"/>
    </location>
</feature>
<proteinExistence type="predicted"/>
<feature type="compositionally biased region" description="Basic residues" evidence="1">
    <location>
        <begin position="682"/>
        <end position="694"/>
    </location>
</feature>
<dbReference type="Ensembl" id="ENSLLET00000037750.1">
    <property type="protein sequence ID" value="ENSLLEP00000036348.1"/>
    <property type="gene ID" value="ENSLLEG00000022942.1"/>
</dbReference>
<feature type="region of interest" description="Disordered" evidence="1">
    <location>
        <begin position="249"/>
        <end position="273"/>
    </location>
</feature>
<dbReference type="PANTHER" id="PTHR31191:SF4">
    <property type="entry name" value="CENTROSOMAL PROTEIN OF 126 KDA"/>
    <property type="match status" value="1"/>
</dbReference>
<dbReference type="InterPro" id="IPR028257">
    <property type="entry name" value="CEP126"/>
</dbReference>
<reference evidence="2" key="1">
    <citation type="submission" date="2025-08" db="UniProtKB">
        <authorList>
            <consortium name="Ensembl"/>
        </authorList>
    </citation>
    <scope>IDENTIFICATION</scope>
</reference>
<dbReference type="AlphaFoldDB" id="A0A8C5WGF1"/>
<dbReference type="PANTHER" id="PTHR31191">
    <property type="entry name" value="CENTROSOMAL PROTEIN CEP126"/>
    <property type="match status" value="1"/>
</dbReference>
<name>A0A8C5WGF1_9ANUR</name>
<dbReference type="GO" id="GO:0007052">
    <property type="term" value="P:mitotic spindle organization"/>
    <property type="evidence" value="ECO:0007669"/>
    <property type="project" value="InterPro"/>
</dbReference>
<feature type="region of interest" description="Disordered" evidence="1">
    <location>
        <begin position="41"/>
        <end position="67"/>
    </location>
</feature>
<organism evidence="2 3">
    <name type="scientific">Leptobrachium leishanense</name>
    <name type="common">Leishan spiny toad</name>
    <dbReference type="NCBI Taxonomy" id="445787"/>
    <lineage>
        <taxon>Eukaryota</taxon>
        <taxon>Metazoa</taxon>
        <taxon>Chordata</taxon>
        <taxon>Craniata</taxon>
        <taxon>Vertebrata</taxon>
        <taxon>Euteleostomi</taxon>
        <taxon>Amphibia</taxon>
        <taxon>Batrachia</taxon>
        <taxon>Anura</taxon>
        <taxon>Pelobatoidea</taxon>
        <taxon>Megophryidae</taxon>
        <taxon>Leptobrachium</taxon>
    </lineage>
</organism>
<protein>
    <submittedName>
        <fullName evidence="2">Centrosomal protein 126</fullName>
    </submittedName>
</protein>
<dbReference type="OrthoDB" id="9900339at2759"/>
<evidence type="ECO:0000313" key="3">
    <source>
        <dbReference type="Proteomes" id="UP000694569"/>
    </source>
</evidence>
<keyword evidence="3" id="KW-1185">Reference proteome</keyword>